<dbReference type="RefSeq" id="WP_119009573.1">
    <property type="nucleotide sequence ID" value="NZ_BJXK01000002.1"/>
</dbReference>
<protein>
    <submittedName>
        <fullName evidence="4">Peptidoglycan-binding protein LysM</fullName>
    </submittedName>
</protein>
<dbReference type="Pfam" id="PF08525">
    <property type="entry name" value="OapA_N"/>
    <property type="match status" value="1"/>
</dbReference>
<accession>A0A511QMR8</accession>
<dbReference type="GO" id="GO:0042834">
    <property type="term" value="F:peptidoglycan binding"/>
    <property type="evidence" value="ECO:0007669"/>
    <property type="project" value="InterPro"/>
</dbReference>
<reference evidence="4 5" key="1">
    <citation type="submission" date="2019-07" db="EMBL/GenBank/DDBJ databases">
        <title>Whole genome shotgun sequence of Vibrio superstes NBRC 103154.</title>
        <authorList>
            <person name="Hosoyama A."/>
            <person name="Uohara A."/>
            <person name="Ohji S."/>
            <person name="Ichikawa N."/>
        </authorList>
    </citation>
    <scope>NUCLEOTIDE SEQUENCE [LARGE SCALE GENOMIC DNA]</scope>
    <source>
        <strain evidence="4 5">NBRC 103154</strain>
    </source>
</reference>
<evidence type="ECO:0000313" key="4">
    <source>
        <dbReference type="EMBL" id="GEM78266.1"/>
    </source>
</evidence>
<evidence type="ECO:0000259" key="2">
    <source>
        <dbReference type="Pfam" id="PF04225"/>
    </source>
</evidence>
<dbReference type="OrthoDB" id="6398769at2"/>
<evidence type="ECO:0000256" key="1">
    <source>
        <dbReference type="SAM" id="Phobius"/>
    </source>
</evidence>
<keyword evidence="1" id="KW-1133">Transmembrane helix</keyword>
<proteinExistence type="predicted"/>
<comment type="caution">
    <text evidence="4">The sequence shown here is derived from an EMBL/GenBank/DDBJ whole genome shotgun (WGS) entry which is preliminary data.</text>
</comment>
<dbReference type="AlphaFoldDB" id="A0A511QMR8"/>
<organism evidence="4 5">
    <name type="scientific">Vibrio superstes NBRC 103154</name>
    <dbReference type="NCBI Taxonomy" id="1219062"/>
    <lineage>
        <taxon>Bacteria</taxon>
        <taxon>Pseudomonadati</taxon>
        <taxon>Pseudomonadota</taxon>
        <taxon>Gammaproteobacteria</taxon>
        <taxon>Vibrionales</taxon>
        <taxon>Vibrionaceae</taxon>
        <taxon>Vibrio</taxon>
    </lineage>
</organism>
<dbReference type="InterPro" id="IPR007340">
    <property type="entry name" value="LysM_Opacity-associatedA"/>
</dbReference>
<evidence type="ECO:0000259" key="3">
    <source>
        <dbReference type="Pfam" id="PF08525"/>
    </source>
</evidence>
<dbReference type="InterPro" id="IPR013731">
    <property type="entry name" value="OapA_N"/>
</dbReference>
<gene>
    <name evidence="4" type="ORF">VSU01S_05110</name>
</gene>
<feature type="domain" description="Opacity-associated protein A LysM-like" evidence="2">
    <location>
        <begin position="111"/>
        <end position="195"/>
    </location>
</feature>
<dbReference type="Proteomes" id="UP000321113">
    <property type="component" value="Unassembled WGS sequence"/>
</dbReference>
<dbReference type="EMBL" id="BJXK01000002">
    <property type="protein sequence ID" value="GEM78266.1"/>
    <property type="molecule type" value="Genomic_DNA"/>
</dbReference>
<dbReference type="Pfam" id="PF04225">
    <property type="entry name" value="LysM_OapA"/>
    <property type="match status" value="1"/>
</dbReference>
<keyword evidence="5" id="KW-1185">Reference proteome</keyword>
<sequence>MNRRTRSKRHTEVLLDTWNQIEWKALPSKIKGGVTSLPKLHRRALMIIVPVTLILVFMPTPKITSGIEAGTPINERVSVPINTRGLSEQSVSTTTTTTSVAVAGEEPVKEQWIEYEVKAGDTLANVFRENSLAMTDLNALAKIEGIDKPLSQIKQGQLVRFKRDADGRLDILQLERSGDSVMFFRLSDGGFGRSK</sequence>
<keyword evidence="1" id="KW-0812">Transmembrane</keyword>
<feature type="transmembrane region" description="Helical" evidence="1">
    <location>
        <begin position="40"/>
        <end position="58"/>
    </location>
</feature>
<dbReference type="Gene3D" id="3.10.450.350">
    <property type="match status" value="1"/>
</dbReference>
<name>A0A511QMR8_9VIBR</name>
<keyword evidence="1" id="KW-0472">Membrane</keyword>
<evidence type="ECO:0000313" key="5">
    <source>
        <dbReference type="Proteomes" id="UP000321113"/>
    </source>
</evidence>
<feature type="domain" description="Opacity-associated protein A-like N-terminal" evidence="3">
    <location>
        <begin position="36"/>
        <end position="60"/>
    </location>
</feature>